<dbReference type="NCBIfam" id="TIGR00377">
    <property type="entry name" value="ant_ant_sig"/>
    <property type="match status" value="1"/>
</dbReference>
<dbReference type="OrthoDB" id="9794628at2"/>
<dbReference type="PANTHER" id="PTHR33495">
    <property type="entry name" value="ANTI-SIGMA FACTOR ANTAGONIST TM_1081-RELATED-RELATED"/>
    <property type="match status" value="1"/>
</dbReference>
<dbReference type="SUPFAM" id="SSF52091">
    <property type="entry name" value="SpoIIaa-like"/>
    <property type="match status" value="1"/>
</dbReference>
<evidence type="ECO:0000259" key="3">
    <source>
        <dbReference type="PROSITE" id="PS50801"/>
    </source>
</evidence>
<evidence type="ECO:0000313" key="4">
    <source>
        <dbReference type="EMBL" id="TLS53985.1"/>
    </source>
</evidence>
<dbReference type="InterPro" id="IPR003658">
    <property type="entry name" value="Anti-sigma_ant"/>
</dbReference>
<feature type="domain" description="STAS" evidence="3">
    <location>
        <begin position="1"/>
        <end position="110"/>
    </location>
</feature>
<dbReference type="CDD" id="cd07043">
    <property type="entry name" value="STAS_anti-anti-sigma_factors"/>
    <property type="match status" value="1"/>
</dbReference>
<gene>
    <name evidence="4" type="ORF">FE782_01140</name>
</gene>
<evidence type="ECO:0000256" key="1">
    <source>
        <dbReference type="ARBA" id="ARBA00009013"/>
    </source>
</evidence>
<name>A0A5R9GP49_9BACL</name>
<comment type="similarity">
    <text evidence="1 2">Belongs to the anti-sigma-factor antagonist family.</text>
</comment>
<dbReference type="Pfam" id="PF01740">
    <property type="entry name" value="STAS"/>
    <property type="match status" value="1"/>
</dbReference>
<sequence>MNITVVKDGEALSIALAGRLDGTTVQSVEEAFLKELAAGESRFVFDLERLDYVSSAGLRVMLLAAKKTRGVGGKLALFGLNENVREVFEISGFHKIFALFATRSEAAAFVSAP</sequence>
<keyword evidence="5" id="KW-1185">Reference proteome</keyword>
<organism evidence="4 5">
    <name type="scientific">Paenibacillus antri</name>
    <dbReference type="NCBI Taxonomy" id="2582848"/>
    <lineage>
        <taxon>Bacteria</taxon>
        <taxon>Bacillati</taxon>
        <taxon>Bacillota</taxon>
        <taxon>Bacilli</taxon>
        <taxon>Bacillales</taxon>
        <taxon>Paenibacillaceae</taxon>
        <taxon>Paenibacillus</taxon>
    </lineage>
</organism>
<reference evidence="4 5" key="1">
    <citation type="submission" date="2019-05" db="EMBL/GenBank/DDBJ databases">
        <authorList>
            <person name="Narsing Rao M.P."/>
            <person name="Li W.J."/>
        </authorList>
    </citation>
    <scope>NUCLEOTIDE SEQUENCE [LARGE SCALE GENOMIC DNA]</scope>
    <source>
        <strain evidence="4 5">SYSU_K30003</strain>
    </source>
</reference>
<dbReference type="InterPro" id="IPR002645">
    <property type="entry name" value="STAS_dom"/>
</dbReference>
<dbReference type="PROSITE" id="PS50801">
    <property type="entry name" value="STAS"/>
    <property type="match status" value="1"/>
</dbReference>
<comment type="caution">
    <text evidence="4">The sequence shown here is derived from an EMBL/GenBank/DDBJ whole genome shotgun (WGS) entry which is preliminary data.</text>
</comment>
<accession>A0A5R9GP49</accession>
<dbReference type="AlphaFoldDB" id="A0A5R9GP49"/>
<dbReference type="GO" id="GO:0043856">
    <property type="term" value="F:anti-sigma factor antagonist activity"/>
    <property type="evidence" value="ECO:0007669"/>
    <property type="project" value="InterPro"/>
</dbReference>
<protein>
    <recommendedName>
        <fullName evidence="2">Anti-sigma factor antagonist</fullName>
    </recommendedName>
</protein>
<dbReference type="InterPro" id="IPR036513">
    <property type="entry name" value="STAS_dom_sf"/>
</dbReference>
<dbReference type="Proteomes" id="UP000309676">
    <property type="component" value="Unassembled WGS sequence"/>
</dbReference>
<evidence type="ECO:0000313" key="5">
    <source>
        <dbReference type="Proteomes" id="UP000309676"/>
    </source>
</evidence>
<dbReference type="EMBL" id="VCIW01000001">
    <property type="protein sequence ID" value="TLS53985.1"/>
    <property type="molecule type" value="Genomic_DNA"/>
</dbReference>
<dbReference type="RefSeq" id="WP_138191648.1">
    <property type="nucleotide sequence ID" value="NZ_VCIW01000001.1"/>
</dbReference>
<dbReference type="PANTHER" id="PTHR33495:SF14">
    <property type="entry name" value="ANTI-SIGMA FACTOR ANTAGONIST"/>
    <property type="match status" value="1"/>
</dbReference>
<proteinExistence type="inferred from homology"/>
<dbReference type="Gene3D" id="3.30.750.24">
    <property type="entry name" value="STAS domain"/>
    <property type="match status" value="1"/>
</dbReference>
<evidence type="ECO:0000256" key="2">
    <source>
        <dbReference type="RuleBase" id="RU003749"/>
    </source>
</evidence>